<dbReference type="OrthoDB" id="3533814at2759"/>
<feature type="transmembrane region" description="Helical" evidence="2">
    <location>
        <begin position="221"/>
        <end position="241"/>
    </location>
</feature>
<protein>
    <recommendedName>
        <fullName evidence="3">DUF6594 domain-containing protein</fullName>
    </recommendedName>
</protein>
<feature type="transmembrane region" description="Helical" evidence="2">
    <location>
        <begin position="193"/>
        <end position="215"/>
    </location>
</feature>
<accession>A0A8H8RZR7</accession>
<evidence type="ECO:0000256" key="2">
    <source>
        <dbReference type="SAM" id="Phobius"/>
    </source>
</evidence>
<gene>
    <name evidence="4" type="ORF">LOCC1_G004107</name>
</gene>
<evidence type="ECO:0000259" key="3">
    <source>
        <dbReference type="Pfam" id="PF20237"/>
    </source>
</evidence>
<dbReference type="InterPro" id="IPR046529">
    <property type="entry name" value="DUF6594"/>
</dbReference>
<dbReference type="Pfam" id="PF20237">
    <property type="entry name" value="DUF6594"/>
    <property type="match status" value="1"/>
</dbReference>
<dbReference type="PANTHER" id="PTHR34502">
    <property type="entry name" value="DUF6594 DOMAIN-CONTAINING PROTEIN-RELATED"/>
    <property type="match status" value="1"/>
</dbReference>
<evidence type="ECO:0000313" key="4">
    <source>
        <dbReference type="EMBL" id="TVY42734.1"/>
    </source>
</evidence>
<dbReference type="EMBL" id="QGMI01000313">
    <property type="protein sequence ID" value="TVY42734.1"/>
    <property type="molecule type" value="Genomic_DNA"/>
</dbReference>
<evidence type="ECO:0000256" key="1">
    <source>
        <dbReference type="SAM" id="Coils"/>
    </source>
</evidence>
<name>A0A8H8RZR7_9HELO</name>
<feature type="coiled-coil region" evidence="1">
    <location>
        <begin position="48"/>
        <end position="75"/>
    </location>
</feature>
<dbReference type="AlphaFoldDB" id="A0A8H8RZR7"/>
<reference evidence="4 5" key="1">
    <citation type="submission" date="2018-05" db="EMBL/GenBank/DDBJ databases">
        <title>Genome sequencing and assembly of the regulated plant pathogen Lachnellula willkommii and related sister species for the development of diagnostic species identification markers.</title>
        <authorList>
            <person name="Giroux E."/>
            <person name="Bilodeau G."/>
        </authorList>
    </citation>
    <scope>NUCLEOTIDE SEQUENCE [LARGE SCALE GENOMIC DNA]</scope>
    <source>
        <strain evidence="4 5">CBS 160.35</strain>
    </source>
</reference>
<keyword evidence="2" id="KW-1133">Transmembrane helix</keyword>
<keyword evidence="2" id="KW-0472">Membrane</keyword>
<dbReference type="PANTHER" id="PTHR34502:SF4">
    <property type="entry name" value="DUF6594 DOMAIN-CONTAINING PROTEIN"/>
    <property type="match status" value="1"/>
</dbReference>
<evidence type="ECO:0000313" key="5">
    <source>
        <dbReference type="Proteomes" id="UP000443090"/>
    </source>
</evidence>
<organism evidence="4 5">
    <name type="scientific">Lachnellula occidentalis</name>
    <dbReference type="NCBI Taxonomy" id="215460"/>
    <lineage>
        <taxon>Eukaryota</taxon>
        <taxon>Fungi</taxon>
        <taxon>Dikarya</taxon>
        <taxon>Ascomycota</taxon>
        <taxon>Pezizomycotina</taxon>
        <taxon>Leotiomycetes</taxon>
        <taxon>Helotiales</taxon>
        <taxon>Lachnaceae</taxon>
        <taxon>Lachnellula</taxon>
    </lineage>
</organism>
<sequence length="281" mass="31206">MSTPDIELGPRNVTSKGGFALVASKINSDADKTTTIYRRFDELSARNLLFYQAELAELKEQLKEYDEEDSQARDKIAVESQRDWSVFERSAGEWVVREKRRMELMMEIRENTVKALRDWFFDSTGRATPKRTPRLWGASECMYDNIHDLVALRVPAEQDRLSSFIQNNFSLLFQTSSPDGATTYISERSVSHFVAIFSTVLAAIMLFGAIISLYYVKNPHALLGMLSGWTVLFAACVGLLTNARRDQIFGATAAYAAVLVVFVSGNLGGVPGAGSCVCTPG</sequence>
<comment type="caution">
    <text evidence="4">The sequence shown here is derived from an EMBL/GenBank/DDBJ whole genome shotgun (WGS) entry which is preliminary data.</text>
</comment>
<keyword evidence="1" id="KW-0175">Coiled coil</keyword>
<keyword evidence="5" id="KW-1185">Reference proteome</keyword>
<dbReference type="Proteomes" id="UP000443090">
    <property type="component" value="Unassembled WGS sequence"/>
</dbReference>
<proteinExistence type="predicted"/>
<feature type="domain" description="DUF6594" evidence="3">
    <location>
        <begin position="20"/>
        <end position="260"/>
    </location>
</feature>
<feature type="transmembrane region" description="Helical" evidence="2">
    <location>
        <begin position="248"/>
        <end position="265"/>
    </location>
</feature>
<keyword evidence="2" id="KW-0812">Transmembrane</keyword>